<sequence>MNRQCTLKIVEYREYKVHLYGTSTDDIDEVLKRGRMCIIDVEPHEEDFVELEEASRLMEAKYKQLFDSVLVNDEFTRTIISSIIQAAQHEPQWIPVSWSQTDE</sequence>
<feature type="domain" description="Guanylate kinase/L-type calcium channel beta subunit" evidence="1">
    <location>
        <begin position="8"/>
        <end position="44"/>
    </location>
</feature>
<keyword evidence="3" id="KW-1185">Reference proteome</keyword>
<dbReference type="InterPro" id="IPR027417">
    <property type="entry name" value="P-loop_NTPase"/>
</dbReference>
<dbReference type="SUPFAM" id="SSF52540">
    <property type="entry name" value="P-loop containing nucleoside triphosphate hydrolases"/>
    <property type="match status" value="1"/>
</dbReference>
<evidence type="ECO:0000313" key="2">
    <source>
        <dbReference type="EMBL" id="KAF1383036.1"/>
    </source>
</evidence>
<comment type="caution">
    <text evidence="2">The sequence shown here is derived from an EMBL/GenBank/DDBJ whole genome shotgun (WGS) entry which is preliminary data.</text>
</comment>
<dbReference type="InterPro" id="IPR008145">
    <property type="entry name" value="GK/Ca_channel_bsu"/>
</dbReference>
<dbReference type="Gene3D" id="3.40.50.300">
    <property type="entry name" value="P-loop containing nucleotide triphosphate hydrolases"/>
    <property type="match status" value="2"/>
</dbReference>
<dbReference type="EMBL" id="VHII01000012">
    <property type="protein sequence ID" value="KAF1383036.1"/>
    <property type="molecule type" value="Genomic_DNA"/>
</dbReference>
<dbReference type="Pfam" id="PF00625">
    <property type="entry name" value="Guanylate_kin"/>
    <property type="match status" value="1"/>
</dbReference>
<accession>A0A6A5ELA7</accession>
<proteinExistence type="predicted"/>
<dbReference type="AlphaFoldDB" id="A0A6A5ELA7"/>
<protein>
    <recommendedName>
        <fullName evidence="1">Guanylate kinase/L-type calcium channel beta subunit domain-containing protein</fullName>
    </recommendedName>
</protein>
<dbReference type="Proteomes" id="UP000465112">
    <property type="component" value="Chromosome 12"/>
</dbReference>
<dbReference type="InterPro" id="IPR050716">
    <property type="entry name" value="MAGUK"/>
</dbReference>
<evidence type="ECO:0000259" key="1">
    <source>
        <dbReference type="Pfam" id="PF00625"/>
    </source>
</evidence>
<reference evidence="2 3" key="1">
    <citation type="submission" date="2019-06" db="EMBL/GenBank/DDBJ databases">
        <title>A chromosome-scale genome assembly of the European perch, Perca fluviatilis.</title>
        <authorList>
            <person name="Roques C."/>
            <person name="Zahm M."/>
            <person name="Cabau C."/>
            <person name="Klopp C."/>
            <person name="Bouchez O."/>
            <person name="Donnadieu C."/>
            <person name="Kuhl H."/>
            <person name="Gislard M."/>
            <person name="Guendouz S."/>
            <person name="Journot L."/>
            <person name="Haffray P."/>
            <person name="Bestin A."/>
            <person name="Morvezen R."/>
            <person name="Feron R."/>
            <person name="Wen M."/>
            <person name="Jouanno E."/>
            <person name="Herpin A."/>
            <person name="Schartl M."/>
            <person name="Postlethwait J."/>
            <person name="Schaerlinger B."/>
            <person name="Chardard D."/>
            <person name="Lecocq T."/>
            <person name="Poncet C."/>
            <person name="Jaffrelo L."/>
            <person name="Lampietro C."/>
            <person name="Guiguen Y."/>
        </authorList>
    </citation>
    <scope>NUCLEOTIDE SEQUENCE [LARGE SCALE GENOMIC DNA]</scope>
    <source>
        <tissue evidence="2">Blood</tissue>
    </source>
</reference>
<evidence type="ECO:0000313" key="3">
    <source>
        <dbReference type="Proteomes" id="UP000465112"/>
    </source>
</evidence>
<organism evidence="2 3">
    <name type="scientific">Perca fluviatilis</name>
    <name type="common">European perch</name>
    <dbReference type="NCBI Taxonomy" id="8168"/>
    <lineage>
        <taxon>Eukaryota</taxon>
        <taxon>Metazoa</taxon>
        <taxon>Chordata</taxon>
        <taxon>Craniata</taxon>
        <taxon>Vertebrata</taxon>
        <taxon>Euteleostomi</taxon>
        <taxon>Actinopterygii</taxon>
        <taxon>Neopterygii</taxon>
        <taxon>Teleostei</taxon>
        <taxon>Neoteleostei</taxon>
        <taxon>Acanthomorphata</taxon>
        <taxon>Eupercaria</taxon>
        <taxon>Perciformes</taxon>
        <taxon>Percoidei</taxon>
        <taxon>Percidae</taxon>
        <taxon>Percinae</taxon>
        <taxon>Perca</taxon>
    </lineage>
</organism>
<dbReference type="PANTHER" id="PTHR23122">
    <property type="entry name" value="MEMBRANE-ASSOCIATED GUANYLATE KINASE MAGUK"/>
    <property type="match status" value="1"/>
</dbReference>
<gene>
    <name evidence="2" type="ORF">PFLUV_G00150080</name>
</gene>
<name>A0A6A5ELA7_PERFL</name>